<keyword evidence="5 7" id="KW-0472">Membrane</keyword>
<dbReference type="InterPro" id="IPR000731">
    <property type="entry name" value="SSD"/>
</dbReference>
<keyword evidence="10" id="KW-1185">Reference proteome</keyword>
<feature type="transmembrane region" description="Helical" evidence="7">
    <location>
        <begin position="366"/>
        <end position="386"/>
    </location>
</feature>
<evidence type="ECO:0000256" key="5">
    <source>
        <dbReference type="ARBA" id="ARBA00023136"/>
    </source>
</evidence>
<evidence type="ECO:0000256" key="7">
    <source>
        <dbReference type="SAM" id="Phobius"/>
    </source>
</evidence>
<proteinExistence type="predicted"/>
<feature type="transmembrane region" description="Helical" evidence="7">
    <location>
        <begin position="856"/>
        <end position="885"/>
    </location>
</feature>
<evidence type="ECO:0000259" key="8">
    <source>
        <dbReference type="PROSITE" id="PS50156"/>
    </source>
</evidence>
<keyword evidence="4 7" id="KW-1133">Transmembrane helix</keyword>
<feature type="transmembrane region" description="Helical" evidence="7">
    <location>
        <begin position="516"/>
        <end position="537"/>
    </location>
</feature>
<organism evidence="9 10">
    <name type="scientific">Thalassoglobus neptunius</name>
    <dbReference type="NCBI Taxonomy" id="1938619"/>
    <lineage>
        <taxon>Bacteria</taxon>
        <taxon>Pseudomonadati</taxon>
        <taxon>Planctomycetota</taxon>
        <taxon>Planctomycetia</taxon>
        <taxon>Planctomycetales</taxon>
        <taxon>Planctomycetaceae</taxon>
        <taxon>Thalassoglobus</taxon>
    </lineage>
</organism>
<name>A0A5C5WGU8_9PLAN</name>
<feature type="transmembrane region" description="Helical" evidence="7">
    <location>
        <begin position="466"/>
        <end position="487"/>
    </location>
</feature>
<dbReference type="OrthoDB" id="2112773at2"/>
<evidence type="ECO:0000313" key="10">
    <source>
        <dbReference type="Proteomes" id="UP000317243"/>
    </source>
</evidence>
<feature type="transmembrane region" description="Helical" evidence="7">
    <location>
        <begin position="754"/>
        <end position="774"/>
    </location>
</feature>
<dbReference type="PANTHER" id="PTHR33406">
    <property type="entry name" value="MEMBRANE PROTEIN MJ1562-RELATED"/>
    <property type="match status" value="1"/>
</dbReference>
<dbReference type="PROSITE" id="PS50156">
    <property type="entry name" value="SSD"/>
    <property type="match status" value="1"/>
</dbReference>
<evidence type="ECO:0000256" key="4">
    <source>
        <dbReference type="ARBA" id="ARBA00022989"/>
    </source>
</evidence>
<dbReference type="PANTHER" id="PTHR33406:SF12">
    <property type="entry name" value="BLR2997 PROTEIN"/>
    <property type="match status" value="1"/>
</dbReference>
<dbReference type="InterPro" id="IPR004869">
    <property type="entry name" value="MMPL_dom"/>
</dbReference>
<accession>A0A5C5WGU8</accession>
<evidence type="ECO:0000256" key="1">
    <source>
        <dbReference type="ARBA" id="ARBA00004651"/>
    </source>
</evidence>
<feature type="transmembrane region" description="Helical" evidence="7">
    <location>
        <begin position="780"/>
        <end position="804"/>
    </location>
</feature>
<dbReference type="Pfam" id="PF03176">
    <property type="entry name" value="MMPL"/>
    <property type="match status" value="1"/>
</dbReference>
<feature type="transmembrane region" description="Helical" evidence="7">
    <location>
        <begin position="21"/>
        <end position="42"/>
    </location>
</feature>
<evidence type="ECO:0000256" key="2">
    <source>
        <dbReference type="ARBA" id="ARBA00022475"/>
    </source>
</evidence>
<feature type="transmembrane region" description="Helical" evidence="7">
    <location>
        <begin position="342"/>
        <end position="359"/>
    </location>
</feature>
<sequence>MRHVRIDSAKEPKGFFQKRDPWGHGLALWILALILFVAPLSVSSLRHVRLDNDVESWLPEKDPSAADYLWCREHFPEDETVILTWEGSVVNDPRLPILVGKLTGKEDADGEMRGGLPYVKSVLHAGDLVERMVEFGIDQKTAIDRLQGTLVGLGRLKVRLTEAGREDLSRSQEVIVSGAKSIFNIDLEVQEPIGHWEPNENDEAEFHRLSDIYAMHAESDLESTDLGGHDFQITWKGMASHHELRDAVSDWIQSVTSPSGEPLVEECYRAVGSPIAVVVALSDAGRAEKNAAIAAIRQAALGSFVPETDLIVSGRVVAGTELNNGVIQAAWNPAATNPLKKSVILLSGFVGIVFALISLKSLRLGALVIFVAYYAALLGMSMVPLTGGSMNMVLIVMPTLLMVLALSGAIHVANYWKHAVWENPKTAVAEATRMASQPCLMAAFTTSLGLVSLMNSDLVPVRNFGLYASIGCMISVCMVLYGLPALLQMVPLKRVEPSEVNPARWIWFGNLICRQWLPIGTVTLVVAVACTIGLRYFDVETKVIKYFPESSQVVQDYQLIEDTLAGISPIEVLVRFNAQGQEDFGFLERLEIVRKVESSLHEHPEVSGTLSLASFQPVRKKPGDDASVREKIFFNRRSNQTERRVKSGDMQQAANFLTMNRLPQENGDELWRINAQAAVLTDADYTALTQELSDRVEEVIHAEPNIDHVVTGTVPLFLRTQNAVLESLIWSSLLAFGMIAAVMVWVLRDPFAGLISMIPNLLPVVAVFGLVSWFGQRIDIGTMVTASVAMGIAVDGTLHLLTWFKDGLQRGKTRQESVINALSHCGPAMWQTSAAVGVGLLVLFPAELLLISRFGWLMATLIGAAFIGDMVLLPCMLVGPLGILLERRLRKDPPSADCDSQDEHEPEAIPSHHLPLSPQHAHDSRYVG</sequence>
<protein>
    <submittedName>
        <fullName evidence="9">MMPL family protein</fullName>
    </submittedName>
</protein>
<feature type="domain" description="SSD" evidence="8">
    <location>
        <begin position="364"/>
        <end position="489"/>
    </location>
</feature>
<feature type="region of interest" description="Disordered" evidence="6">
    <location>
        <begin position="894"/>
        <end position="928"/>
    </location>
</feature>
<dbReference type="InterPro" id="IPR050545">
    <property type="entry name" value="Mycobact_MmpL"/>
</dbReference>
<reference evidence="9 10" key="1">
    <citation type="submission" date="2019-02" db="EMBL/GenBank/DDBJ databases">
        <title>Deep-cultivation of Planctomycetes and their phenomic and genomic characterization uncovers novel biology.</title>
        <authorList>
            <person name="Wiegand S."/>
            <person name="Jogler M."/>
            <person name="Boedeker C."/>
            <person name="Pinto D."/>
            <person name="Vollmers J."/>
            <person name="Rivas-Marin E."/>
            <person name="Kohn T."/>
            <person name="Peeters S.H."/>
            <person name="Heuer A."/>
            <person name="Rast P."/>
            <person name="Oberbeckmann S."/>
            <person name="Bunk B."/>
            <person name="Jeske O."/>
            <person name="Meyerdierks A."/>
            <person name="Storesund J.E."/>
            <person name="Kallscheuer N."/>
            <person name="Luecker S."/>
            <person name="Lage O.M."/>
            <person name="Pohl T."/>
            <person name="Merkel B.J."/>
            <person name="Hornburger P."/>
            <person name="Mueller R.-W."/>
            <person name="Bruemmer F."/>
            <person name="Labrenz M."/>
            <person name="Spormann A.M."/>
            <person name="Op Den Camp H."/>
            <person name="Overmann J."/>
            <person name="Amann R."/>
            <person name="Jetten M.S.M."/>
            <person name="Mascher T."/>
            <person name="Medema M.H."/>
            <person name="Devos D.P."/>
            <person name="Kaster A.-K."/>
            <person name="Ovreas L."/>
            <person name="Rohde M."/>
            <person name="Galperin M.Y."/>
            <person name="Jogler C."/>
        </authorList>
    </citation>
    <scope>NUCLEOTIDE SEQUENCE [LARGE SCALE GENOMIC DNA]</scope>
    <source>
        <strain evidence="9 10">KOR42</strain>
    </source>
</reference>
<dbReference type="Gene3D" id="1.20.1640.10">
    <property type="entry name" value="Multidrug efflux transporter AcrB transmembrane domain"/>
    <property type="match status" value="2"/>
</dbReference>
<keyword evidence="2" id="KW-1003">Cell membrane</keyword>
<evidence type="ECO:0000256" key="3">
    <source>
        <dbReference type="ARBA" id="ARBA00022692"/>
    </source>
</evidence>
<comment type="subcellular location">
    <subcellularLocation>
        <location evidence="1">Cell membrane</location>
        <topology evidence="1">Multi-pass membrane protein</topology>
    </subcellularLocation>
</comment>
<evidence type="ECO:0000313" key="9">
    <source>
        <dbReference type="EMBL" id="TWT50006.1"/>
    </source>
</evidence>
<dbReference type="SUPFAM" id="SSF82866">
    <property type="entry name" value="Multidrug efflux transporter AcrB transmembrane domain"/>
    <property type="match status" value="2"/>
</dbReference>
<dbReference type="RefSeq" id="WP_146511126.1">
    <property type="nucleotide sequence ID" value="NZ_SIHI01000015.1"/>
</dbReference>
<dbReference type="AlphaFoldDB" id="A0A5C5WGU8"/>
<dbReference type="GO" id="GO:0005886">
    <property type="term" value="C:plasma membrane"/>
    <property type="evidence" value="ECO:0007669"/>
    <property type="project" value="UniProtKB-SubCell"/>
</dbReference>
<gene>
    <name evidence="9" type="ORF">KOR42_36900</name>
</gene>
<dbReference type="Proteomes" id="UP000317243">
    <property type="component" value="Unassembled WGS sequence"/>
</dbReference>
<keyword evidence="3 7" id="KW-0812">Transmembrane</keyword>
<dbReference type="EMBL" id="SIHI01000015">
    <property type="protein sequence ID" value="TWT50006.1"/>
    <property type="molecule type" value="Genomic_DNA"/>
</dbReference>
<feature type="transmembrane region" description="Helical" evidence="7">
    <location>
        <begin position="392"/>
        <end position="413"/>
    </location>
</feature>
<comment type="caution">
    <text evidence="9">The sequence shown here is derived from an EMBL/GenBank/DDBJ whole genome shotgun (WGS) entry which is preliminary data.</text>
</comment>
<evidence type="ECO:0000256" key="6">
    <source>
        <dbReference type="SAM" id="MobiDB-lite"/>
    </source>
</evidence>
<feature type="transmembrane region" description="Helical" evidence="7">
    <location>
        <begin position="728"/>
        <end position="747"/>
    </location>
</feature>